<keyword evidence="2" id="KW-0812">Transmembrane</keyword>
<gene>
    <name evidence="3" type="ORF">PoMZ_02085</name>
</gene>
<dbReference type="GO" id="GO:0016567">
    <property type="term" value="P:protein ubiquitination"/>
    <property type="evidence" value="ECO:0007669"/>
    <property type="project" value="TreeGrafter"/>
</dbReference>
<evidence type="ECO:0008006" key="5">
    <source>
        <dbReference type="Google" id="ProtNLM"/>
    </source>
</evidence>
<dbReference type="EMBL" id="CP034205">
    <property type="protein sequence ID" value="QBZ57161.1"/>
    <property type="molecule type" value="Genomic_DNA"/>
</dbReference>
<evidence type="ECO:0000256" key="1">
    <source>
        <dbReference type="SAM" id="MobiDB-lite"/>
    </source>
</evidence>
<dbReference type="InterPro" id="IPR013083">
    <property type="entry name" value="Znf_RING/FYVE/PHD"/>
</dbReference>
<feature type="transmembrane region" description="Helical" evidence="2">
    <location>
        <begin position="441"/>
        <end position="467"/>
    </location>
</feature>
<dbReference type="AlphaFoldDB" id="A0A4P7N7H1"/>
<feature type="region of interest" description="Disordered" evidence="1">
    <location>
        <begin position="806"/>
        <end position="839"/>
    </location>
</feature>
<feature type="compositionally biased region" description="Polar residues" evidence="1">
    <location>
        <begin position="827"/>
        <end position="839"/>
    </location>
</feature>
<dbReference type="GO" id="GO:0061630">
    <property type="term" value="F:ubiquitin protein ligase activity"/>
    <property type="evidence" value="ECO:0007669"/>
    <property type="project" value="TreeGrafter"/>
</dbReference>
<proteinExistence type="predicted"/>
<dbReference type="PANTHER" id="PTHR22696:SF1">
    <property type="entry name" value="E3 UBIQUITIN-PROTEIN LIGASE RNF26"/>
    <property type="match status" value="1"/>
</dbReference>
<feature type="transmembrane region" description="Helical" evidence="2">
    <location>
        <begin position="524"/>
        <end position="542"/>
    </location>
</feature>
<organism evidence="3 4">
    <name type="scientific">Pyricularia oryzae</name>
    <name type="common">Rice blast fungus</name>
    <name type="synonym">Magnaporthe oryzae</name>
    <dbReference type="NCBI Taxonomy" id="318829"/>
    <lineage>
        <taxon>Eukaryota</taxon>
        <taxon>Fungi</taxon>
        <taxon>Dikarya</taxon>
        <taxon>Ascomycota</taxon>
        <taxon>Pezizomycotina</taxon>
        <taxon>Sordariomycetes</taxon>
        <taxon>Sordariomycetidae</taxon>
        <taxon>Magnaporthales</taxon>
        <taxon>Pyriculariaceae</taxon>
        <taxon>Pyricularia</taxon>
    </lineage>
</organism>
<dbReference type="GO" id="GO:0006511">
    <property type="term" value="P:ubiquitin-dependent protein catabolic process"/>
    <property type="evidence" value="ECO:0007669"/>
    <property type="project" value="TreeGrafter"/>
</dbReference>
<reference evidence="3 4" key="1">
    <citation type="journal article" date="2019" name="Mol. Biol. Evol.">
        <title>Blast fungal genomes show frequent chromosomal changes, gene gains and losses, and effector gene turnover.</title>
        <authorList>
            <person name="Gomez Luciano L.B."/>
            <person name="Jason Tsai I."/>
            <person name="Chuma I."/>
            <person name="Tosa Y."/>
            <person name="Chen Y.H."/>
            <person name="Li J.Y."/>
            <person name="Li M.Y."/>
            <person name="Jade Lu M.Y."/>
            <person name="Nakayashiki H."/>
            <person name="Li W.H."/>
        </authorList>
    </citation>
    <scope>NUCLEOTIDE SEQUENCE [LARGE SCALE GENOMIC DNA]</scope>
    <source>
        <strain evidence="3">MZ5-1-6</strain>
    </source>
</reference>
<feature type="compositionally biased region" description="Acidic residues" evidence="1">
    <location>
        <begin position="812"/>
        <end position="823"/>
    </location>
</feature>
<evidence type="ECO:0000313" key="4">
    <source>
        <dbReference type="Proteomes" id="UP000294847"/>
    </source>
</evidence>
<accession>A0A4P7N7H1</accession>
<dbReference type="Proteomes" id="UP000294847">
    <property type="component" value="Chromosome 2"/>
</dbReference>
<dbReference type="PANTHER" id="PTHR22696">
    <property type="entry name" value="E3 UBIQUITIN-PROTEIN LIGASE RNF26"/>
    <property type="match status" value="1"/>
</dbReference>
<keyword evidence="2" id="KW-1133">Transmembrane helix</keyword>
<sequence>MADTAVSPPAPSASFDNTSGWFNFTMWTAQHIPYLNMTKIAPSIEDIVLAGPRMVMKLGRFGSVFSVTDAVDGFGQQVIADTTTESSIVFAATTTPRAGAYVANTATMSAAVAAAAAESVLAGQETNTALPAASSRFSLEGARGLGSVFSYATSKWALCCIAMAVVLNRTHIFAATRRRLRLRWPVRFGLRIVPIILFLFQAKRLLQSIQCQTSPEFAEMRWGDATKSSEMMFSQPNAFLHGLSAALLFGPSDQESCLAVHMIPSPDPEGRASSQLRGSLSLLWPLFGSFCLSHFLETISCAVQGRHLAAETGMTLFEHSLAFAEADAAISNQLGWGMFTNTAAAAAASSGNINADIAITRSMLLRRANTPPEVLLVAFLSAMSHVTSHLLGIFNLQHKARLLSTGFFAACFMGSIIWSAVTFSLDDPTGQSLLRFPTVCIIGYIPHVLVLAGIWICFSIYVVALFLTALSPPDVSTTADDPVDADDGWPQSLMGRLRRAHDNMQANISLSDIRLTMEMDFYTALLRAGFAAISMASEAVYLNEDRRVNLARRTWLEDDRLREMEQLRMQWLPGSRYDFNGAIGLVPIEQSQNGGELVPQWGGSGYARERAAQQVAKTKTGERVRPMRDGVGAAERSGRWLLAVEFLARISRLVVTYSALVFCKLLSRIGINNPPSFLRYLAQQAKPPSVPNPREAGRSVVADNGRGVDGVRDSKGQVIGEWIRGQTGTAYIPRHESVDLEQIVAGQMPEEKDTSGIMYRWWLKGGWWGEVDRSGDYTPPVDHNDPDFDNTSIVSATDTDLMSEVQSQAGWDSDDDTWEDDLDDGQRTPTQRSHMATRESTPLVDNPMAVADLARLLNPRSPEETAEARALATHLEADGIVTRSRFARLSAQQRAQVLMPGGRDLRRHRLSQKMTPDEEAQLLEQILISRRGNNTQQQQRPGGASTWATGAPGLGPDGPQCVVCHSASRTVIVWPCRCLSLCDDCRVSLAMNNFDKCVCCRREVISFSRIFVP</sequence>
<keyword evidence="2" id="KW-0472">Membrane</keyword>
<protein>
    <recommendedName>
        <fullName evidence="5">Ubiquitin-protein ligase</fullName>
    </recommendedName>
</protein>
<feature type="transmembrane region" description="Helical" evidence="2">
    <location>
        <begin position="374"/>
        <end position="395"/>
    </location>
</feature>
<feature type="region of interest" description="Disordered" evidence="1">
    <location>
        <begin position="688"/>
        <end position="707"/>
    </location>
</feature>
<feature type="transmembrane region" description="Helical" evidence="2">
    <location>
        <begin position="402"/>
        <end position="421"/>
    </location>
</feature>
<dbReference type="Gene3D" id="3.30.40.10">
    <property type="entry name" value="Zinc/RING finger domain, C3HC4 (zinc finger)"/>
    <property type="match status" value="1"/>
</dbReference>
<name>A0A4P7N7H1_PYROR</name>
<dbReference type="CDD" id="cd16616">
    <property type="entry name" value="mRING-HC-C4C4_Asi1p-like"/>
    <property type="match status" value="1"/>
</dbReference>
<evidence type="ECO:0000313" key="3">
    <source>
        <dbReference type="EMBL" id="QBZ57161.1"/>
    </source>
</evidence>
<dbReference type="Pfam" id="PF13920">
    <property type="entry name" value="zf-C3HC4_3"/>
    <property type="match status" value="1"/>
</dbReference>
<evidence type="ECO:0000256" key="2">
    <source>
        <dbReference type="SAM" id="Phobius"/>
    </source>
</evidence>
<feature type="region of interest" description="Disordered" evidence="1">
    <location>
        <begin position="932"/>
        <end position="951"/>
    </location>
</feature>